<protein>
    <recommendedName>
        <fullName evidence="3">37S ribosomal protein S35</fullName>
    </recommendedName>
</protein>
<dbReference type="GO" id="GO:0005763">
    <property type="term" value="C:mitochondrial small ribosomal subunit"/>
    <property type="evidence" value="ECO:0007669"/>
    <property type="project" value="TreeGrafter"/>
</dbReference>
<dbReference type="GO" id="GO:0003735">
    <property type="term" value="F:structural constituent of ribosome"/>
    <property type="evidence" value="ECO:0007669"/>
    <property type="project" value="TreeGrafter"/>
</dbReference>
<dbReference type="AlphaFoldDB" id="A0A135T6U0"/>
<dbReference type="Proteomes" id="UP000070328">
    <property type="component" value="Unassembled WGS sequence"/>
</dbReference>
<accession>A0A135T6U0</accession>
<sequence length="336" mass="38776">MSARAGSSLSPLVLATKWCDASAAAYAGSRCAFSTTPVQSRRSKAQHRMYDFFRNGRGARWRDAENGVNYLNGSKEQPFPMNPFFRSEPVLSEMLRDEVYRRVTVAKQSLKLVSAELGMDVRRVAAVVRMKEIEKQWVKETYADFADMRMEPSSQRKPLARPYAQAMMSMLPQTYLADSVRDQKPHEPVNEIHVHKLTMQQLFVPVSESRQFNREDAAKAFHRNMLSIDDRSPHKELIDMRRAAANGGDRAELTRKFRAETRAQEDRLVERERKRLEKVEEETTRVDTGRFEFRFKEMNVETVGKNGRSRGGVGWRYGVPFYDRRKGETKIPTSVP</sequence>
<dbReference type="Pfam" id="PF12298">
    <property type="entry name" value="Bot1p"/>
    <property type="match status" value="1"/>
</dbReference>
<dbReference type="PANTHER" id="PTHR28158:SF1">
    <property type="entry name" value="SMALL RIBOSOMAL SUBUNIT PROTEIN MS45"/>
    <property type="match status" value="1"/>
</dbReference>
<dbReference type="InterPro" id="IPR021036">
    <property type="entry name" value="Ribosomal_mS45"/>
</dbReference>
<evidence type="ECO:0008006" key="3">
    <source>
        <dbReference type="Google" id="ProtNLM"/>
    </source>
</evidence>
<comment type="caution">
    <text evidence="1">The sequence shown here is derived from an EMBL/GenBank/DDBJ whole genome shotgun (WGS) entry which is preliminary data.</text>
</comment>
<dbReference type="GO" id="GO:0032543">
    <property type="term" value="P:mitochondrial translation"/>
    <property type="evidence" value="ECO:0007669"/>
    <property type="project" value="TreeGrafter"/>
</dbReference>
<evidence type="ECO:0000313" key="2">
    <source>
        <dbReference type="Proteomes" id="UP000070328"/>
    </source>
</evidence>
<name>A0A135T6U0_9PEZI</name>
<dbReference type="PANTHER" id="PTHR28158">
    <property type="entry name" value="37S RIBOSOMAL PROTEIN S35, MITOCHONDRIAL"/>
    <property type="match status" value="1"/>
</dbReference>
<proteinExistence type="predicted"/>
<reference evidence="1 2" key="1">
    <citation type="submission" date="2014-02" db="EMBL/GenBank/DDBJ databases">
        <title>The genome sequence of Colletotrichum simmondsii CBS122122.</title>
        <authorList>
            <person name="Baroncelli R."/>
            <person name="Thon M.R."/>
        </authorList>
    </citation>
    <scope>NUCLEOTIDE SEQUENCE [LARGE SCALE GENOMIC DNA]</scope>
    <source>
        <strain evidence="1 2">CBS122122</strain>
    </source>
</reference>
<gene>
    <name evidence="1" type="ORF">CSIM01_12014</name>
</gene>
<keyword evidence="2" id="KW-1185">Reference proteome</keyword>
<organism evidence="1 2">
    <name type="scientific">Colletotrichum simmondsii</name>
    <dbReference type="NCBI Taxonomy" id="703756"/>
    <lineage>
        <taxon>Eukaryota</taxon>
        <taxon>Fungi</taxon>
        <taxon>Dikarya</taxon>
        <taxon>Ascomycota</taxon>
        <taxon>Pezizomycotina</taxon>
        <taxon>Sordariomycetes</taxon>
        <taxon>Hypocreomycetidae</taxon>
        <taxon>Glomerellales</taxon>
        <taxon>Glomerellaceae</taxon>
        <taxon>Colletotrichum</taxon>
        <taxon>Colletotrichum acutatum species complex</taxon>
    </lineage>
</organism>
<evidence type="ECO:0000313" key="1">
    <source>
        <dbReference type="EMBL" id="KXH43858.1"/>
    </source>
</evidence>
<dbReference type="EMBL" id="JFBX01000265">
    <property type="protein sequence ID" value="KXH43858.1"/>
    <property type="molecule type" value="Genomic_DNA"/>
</dbReference>
<dbReference type="OrthoDB" id="10052321at2759"/>